<evidence type="ECO:0000256" key="1">
    <source>
        <dbReference type="ARBA" id="ARBA00022603"/>
    </source>
</evidence>
<accession>A0ABQ9LSK9</accession>
<evidence type="ECO:0000313" key="6">
    <source>
        <dbReference type="EMBL" id="KAJ9170986.1"/>
    </source>
</evidence>
<dbReference type="EMBL" id="JARPOI010000010">
    <property type="protein sequence ID" value="KAJ9170986.1"/>
    <property type="molecule type" value="Genomic_DNA"/>
</dbReference>
<evidence type="ECO:0000313" key="7">
    <source>
        <dbReference type="Proteomes" id="UP001174677"/>
    </source>
</evidence>
<evidence type="ECO:0000259" key="4">
    <source>
        <dbReference type="Pfam" id="PF00891"/>
    </source>
</evidence>
<evidence type="ECO:0000256" key="2">
    <source>
        <dbReference type="ARBA" id="ARBA00022679"/>
    </source>
</evidence>
<gene>
    <name evidence="6" type="ORF">P3X46_019042</name>
</gene>
<dbReference type="PIRSF" id="PIRSF005739">
    <property type="entry name" value="O-mtase"/>
    <property type="match status" value="1"/>
</dbReference>
<dbReference type="SUPFAM" id="SSF53335">
    <property type="entry name" value="S-adenosyl-L-methionine-dependent methyltransferases"/>
    <property type="match status" value="1"/>
</dbReference>
<dbReference type="InterPro" id="IPR012967">
    <property type="entry name" value="COMT_dimerisation"/>
</dbReference>
<name>A0ABQ9LSK9_HEVBR</name>
<feature type="domain" description="O-methyltransferase dimerisation" evidence="5">
    <location>
        <begin position="28"/>
        <end position="121"/>
    </location>
</feature>
<protein>
    <submittedName>
        <fullName evidence="6">Uncharacterized protein</fullName>
    </submittedName>
</protein>
<dbReference type="InterPro" id="IPR001077">
    <property type="entry name" value="COMT_C"/>
</dbReference>
<organism evidence="6 7">
    <name type="scientific">Hevea brasiliensis</name>
    <name type="common">Para rubber tree</name>
    <name type="synonym">Siphonia brasiliensis</name>
    <dbReference type="NCBI Taxonomy" id="3981"/>
    <lineage>
        <taxon>Eukaryota</taxon>
        <taxon>Viridiplantae</taxon>
        <taxon>Streptophyta</taxon>
        <taxon>Embryophyta</taxon>
        <taxon>Tracheophyta</taxon>
        <taxon>Spermatophyta</taxon>
        <taxon>Magnoliopsida</taxon>
        <taxon>eudicotyledons</taxon>
        <taxon>Gunneridae</taxon>
        <taxon>Pentapetalae</taxon>
        <taxon>rosids</taxon>
        <taxon>fabids</taxon>
        <taxon>Malpighiales</taxon>
        <taxon>Euphorbiaceae</taxon>
        <taxon>Crotonoideae</taxon>
        <taxon>Micrandreae</taxon>
        <taxon>Hevea</taxon>
    </lineage>
</organism>
<dbReference type="Pfam" id="PF08100">
    <property type="entry name" value="Dimerisation"/>
    <property type="match status" value="1"/>
</dbReference>
<sequence>MASSTKTQQEYGTNEEEGEEESFSYAIQISMGSVLPMVMQTAIDLGIFDIIAKAGPDAKLSAFDIAAQISSCQNPDAPMMLDRILRLLASHCVLGCSLSSNAQGTHQRLYHLNFVSKYFVKNEDGVSLGPFMTLNQDKVYMESWPLLKDAILEGGIPFNKVHGTHAFDYPRGDPRFNAVFNTAMFNHTKIVMKKLLQSYTGFEHLKQVVDVGGGLGVTLNMITSKYPHIKGINFDLPRVIQHAPPYPGVNHVEGDMFERVPQGDAIFMKWILHDWSDEHCLKLLKNCYEAIPDDGKVIVVDAVLPVMAENSAAARDTSLMDVFMMTQNPGGKERTQQEFMALATAAGFSGIAFQSCVCNFWVMEFFK</sequence>
<comment type="caution">
    <text evidence="6">The sequence shown here is derived from an EMBL/GenBank/DDBJ whole genome shotgun (WGS) entry which is preliminary data.</text>
</comment>
<reference evidence="6 7" key="1">
    <citation type="journal article" date="2023" name="Plant Biotechnol. J.">
        <title>Chromosome-level wild Hevea brasiliensis genome provides new tools for genomic-assisted breeding and valuable loci to elevate rubber yield.</title>
        <authorList>
            <person name="Cheng H."/>
            <person name="Song X."/>
            <person name="Hu Y."/>
            <person name="Wu T."/>
            <person name="Yang Q."/>
            <person name="An Z."/>
            <person name="Feng S."/>
            <person name="Deng Z."/>
            <person name="Wu W."/>
            <person name="Zeng X."/>
            <person name="Tu M."/>
            <person name="Wang X."/>
            <person name="Huang H."/>
        </authorList>
    </citation>
    <scope>NUCLEOTIDE SEQUENCE [LARGE SCALE GENOMIC DNA]</scope>
    <source>
        <strain evidence="6">MT/VB/25A 57/8</strain>
    </source>
</reference>
<dbReference type="PANTHER" id="PTHR11746">
    <property type="entry name" value="O-METHYLTRANSFERASE"/>
    <property type="match status" value="1"/>
</dbReference>
<keyword evidence="1" id="KW-0489">Methyltransferase</keyword>
<keyword evidence="7" id="KW-1185">Reference proteome</keyword>
<dbReference type="Pfam" id="PF00891">
    <property type="entry name" value="Methyltransf_2"/>
    <property type="match status" value="1"/>
</dbReference>
<evidence type="ECO:0000256" key="3">
    <source>
        <dbReference type="ARBA" id="ARBA00022691"/>
    </source>
</evidence>
<keyword evidence="2" id="KW-0808">Transferase</keyword>
<dbReference type="InterPro" id="IPR036390">
    <property type="entry name" value="WH_DNA-bd_sf"/>
</dbReference>
<dbReference type="InterPro" id="IPR029063">
    <property type="entry name" value="SAM-dependent_MTases_sf"/>
</dbReference>
<dbReference type="PROSITE" id="PS51683">
    <property type="entry name" value="SAM_OMT_II"/>
    <property type="match status" value="1"/>
</dbReference>
<dbReference type="InterPro" id="IPR016461">
    <property type="entry name" value="COMT-like"/>
</dbReference>
<proteinExistence type="predicted"/>
<dbReference type="InterPro" id="IPR036388">
    <property type="entry name" value="WH-like_DNA-bd_sf"/>
</dbReference>
<dbReference type="Proteomes" id="UP001174677">
    <property type="component" value="Chromosome 10"/>
</dbReference>
<keyword evidence="3" id="KW-0949">S-adenosyl-L-methionine</keyword>
<feature type="domain" description="O-methyltransferase C-terminal" evidence="4">
    <location>
        <begin position="144"/>
        <end position="349"/>
    </location>
</feature>
<evidence type="ECO:0000259" key="5">
    <source>
        <dbReference type="Pfam" id="PF08100"/>
    </source>
</evidence>
<dbReference type="SUPFAM" id="SSF46785">
    <property type="entry name" value="Winged helix' DNA-binding domain"/>
    <property type="match status" value="1"/>
</dbReference>
<dbReference type="Gene3D" id="1.10.10.10">
    <property type="entry name" value="Winged helix-like DNA-binding domain superfamily/Winged helix DNA-binding domain"/>
    <property type="match status" value="1"/>
</dbReference>
<dbReference type="Gene3D" id="3.40.50.150">
    <property type="entry name" value="Vaccinia Virus protein VP39"/>
    <property type="match status" value="1"/>
</dbReference>